<reference evidence="1" key="1">
    <citation type="journal article" date="2021" name="Proc. Natl. Acad. Sci. U.S.A.">
        <title>A Catalog of Tens of Thousands of Viruses from Human Metagenomes Reveals Hidden Associations with Chronic Diseases.</title>
        <authorList>
            <person name="Tisza M.J."/>
            <person name="Buck C.B."/>
        </authorList>
    </citation>
    <scope>NUCLEOTIDE SEQUENCE</scope>
    <source>
        <strain evidence="1">CtCjb12</strain>
    </source>
</reference>
<protein>
    <submittedName>
        <fullName evidence="1">Uncharacterized protein</fullName>
    </submittedName>
</protein>
<dbReference type="EMBL" id="BK014960">
    <property type="protein sequence ID" value="DAD84495.1"/>
    <property type="molecule type" value="Genomic_DNA"/>
</dbReference>
<name>A0A8S5MQX7_9CAUD</name>
<sequence length="57" mass="6692">MEMSEHFKIDCNLVEDRKALVVVLSMNGYTVRMGKEKRNGKSTLTYFVEYWRADDEG</sequence>
<accession>A0A8S5MQX7</accession>
<evidence type="ECO:0000313" key="1">
    <source>
        <dbReference type="EMBL" id="DAD84495.1"/>
    </source>
</evidence>
<organism evidence="1">
    <name type="scientific">Myoviridae sp. ctCjb12</name>
    <dbReference type="NCBI Taxonomy" id="2826631"/>
    <lineage>
        <taxon>Viruses</taxon>
        <taxon>Duplodnaviria</taxon>
        <taxon>Heunggongvirae</taxon>
        <taxon>Uroviricota</taxon>
        <taxon>Caudoviricetes</taxon>
    </lineage>
</organism>
<proteinExistence type="predicted"/>